<reference evidence="3" key="1">
    <citation type="journal article" date="2017" name="Nature">
        <title>The sunflower genome provides insights into oil metabolism, flowering and Asterid evolution.</title>
        <authorList>
            <person name="Badouin H."/>
            <person name="Gouzy J."/>
            <person name="Grassa C.J."/>
            <person name="Murat F."/>
            <person name="Staton S.E."/>
            <person name="Cottret L."/>
            <person name="Lelandais-Briere C."/>
            <person name="Owens G.L."/>
            <person name="Carrere S."/>
            <person name="Mayjonade B."/>
            <person name="Legrand L."/>
            <person name="Gill N."/>
            <person name="Kane N.C."/>
            <person name="Bowers J.E."/>
            <person name="Hubner S."/>
            <person name="Bellec A."/>
            <person name="Berard A."/>
            <person name="Berges H."/>
            <person name="Blanchet N."/>
            <person name="Boniface M.C."/>
            <person name="Brunel D."/>
            <person name="Catrice O."/>
            <person name="Chaidir N."/>
            <person name="Claudel C."/>
            <person name="Donnadieu C."/>
            <person name="Faraut T."/>
            <person name="Fievet G."/>
            <person name="Helmstetter N."/>
            <person name="King M."/>
            <person name="Knapp S.J."/>
            <person name="Lai Z."/>
            <person name="Le Paslier M.C."/>
            <person name="Lippi Y."/>
            <person name="Lorenzon L."/>
            <person name="Mandel J.R."/>
            <person name="Marage G."/>
            <person name="Marchand G."/>
            <person name="Marquand E."/>
            <person name="Bret-Mestries E."/>
            <person name="Morien E."/>
            <person name="Nambeesan S."/>
            <person name="Nguyen T."/>
            <person name="Pegot-Espagnet P."/>
            <person name="Pouilly N."/>
            <person name="Raftis F."/>
            <person name="Sallet E."/>
            <person name="Schiex T."/>
            <person name="Thomas J."/>
            <person name="Vandecasteele C."/>
            <person name="Vares D."/>
            <person name="Vear F."/>
            <person name="Vautrin S."/>
            <person name="Crespi M."/>
            <person name="Mangin B."/>
            <person name="Burke J.M."/>
            <person name="Salse J."/>
            <person name="Munos S."/>
            <person name="Vincourt P."/>
            <person name="Rieseberg L.H."/>
            <person name="Langlade N.B."/>
        </authorList>
    </citation>
    <scope>NUCLEOTIDE SEQUENCE [LARGE SCALE GENOMIC DNA]</scope>
    <source>
        <strain evidence="3">cv. SF193</strain>
    </source>
</reference>
<keyword evidence="1" id="KW-0472">Membrane</keyword>
<feature type="transmembrane region" description="Helical" evidence="1">
    <location>
        <begin position="26"/>
        <end position="50"/>
    </location>
</feature>
<gene>
    <name evidence="2" type="ORF">HannXRQ_Chr04g0124281</name>
</gene>
<keyword evidence="1" id="KW-0812">Transmembrane</keyword>
<keyword evidence="3" id="KW-1185">Reference proteome</keyword>
<organism evidence="2 3">
    <name type="scientific">Helianthus annuus</name>
    <name type="common">Common sunflower</name>
    <dbReference type="NCBI Taxonomy" id="4232"/>
    <lineage>
        <taxon>Eukaryota</taxon>
        <taxon>Viridiplantae</taxon>
        <taxon>Streptophyta</taxon>
        <taxon>Embryophyta</taxon>
        <taxon>Tracheophyta</taxon>
        <taxon>Spermatophyta</taxon>
        <taxon>Magnoliopsida</taxon>
        <taxon>eudicotyledons</taxon>
        <taxon>Gunneridae</taxon>
        <taxon>Pentapetalae</taxon>
        <taxon>asterids</taxon>
        <taxon>campanulids</taxon>
        <taxon>Asterales</taxon>
        <taxon>Asteraceae</taxon>
        <taxon>Asteroideae</taxon>
        <taxon>Heliantheae alliance</taxon>
        <taxon>Heliantheae</taxon>
        <taxon>Helianthus</taxon>
    </lineage>
</organism>
<evidence type="ECO:0000256" key="1">
    <source>
        <dbReference type="SAM" id="Phobius"/>
    </source>
</evidence>
<proteinExistence type="predicted"/>
<dbReference type="AlphaFoldDB" id="A0A251V4U1"/>
<evidence type="ECO:0000313" key="2">
    <source>
        <dbReference type="EMBL" id="OTG29621.1"/>
    </source>
</evidence>
<evidence type="ECO:0000313" key="3">
    <source>
        <dbReference type="Proteomes" id="UP000215914"/>
    </source>
</evidence>
<dbReference type="Proteomes" id="UP000215914">
    <property type="component" value="Chromosome 4"/>
</dbReference>
<sequence length="117" mass="13420">MTLDRSATLSHFACMYLRFLHGPKCIFFSFMHSFAALLSILITVCSLSGFPTNRSGSLQTRLLYSSLPFFISNWPRNSNSIITRTESFLWLELSITSKNVFNYPKENLMSSSIWTCK</sequence>
<dbReference type="EMBL" id="CM007893">
    <property type="protein sequence ID" value="OTG29621.1"/>
    <property type="molecule type" value="Genomic_DNA"/>
</dbReference>
<protein>
    <submittedName>
        <fullName evidence="2">Uncharacterized protein</fullName>
    </submittedName>
</protein>
<dbReference type="InParanoid" id="A0A251V4U1"/>
<accession>A0A251V4U1</accession>
<keyword evidence="1" id="KW-1133">Transmembrane helix</keyword>
<name>A0A251V4U1_HELAN</name>